<evidence type="ECO:0000313" key="3">
    <source>
        <dbReference type="EMBL" id="CAJ1937504.1"/>
    </source>
</evidence>
<keyword evidence="4" id="KW-1185">Reference proteome</keyword>
<feature type="compositionally biased region" description="Polar residues" evidence="1">
    <location>
        <begin position="194"/>
        <end position="208"/>
    </location>
</feature>
<evidence type="ECO:0000256" key="1">
    <source>
        <dbReference type="SAM" id="MobiDB-lite"/>
    </source>
</evidence>
<dbReference type="InterPro" id="IPR005114">
    <property type="entry name" value="Helicase_assoc"/>
</dbReference>
<dbReference type="EMBL" id="CAKOGP040000657">
    <property type="protein sequence ID" value="CAJ1937504.1"/>
    <property type="molecule type" value="Genomic_DNA"/>
</dbReference>
<dbReference type="AlphaFoldDB" id="A0AAD2CQV2"/>
<protein>
    <recommendedName>
        <fullName evidence="2">Helicase-associated domain-containing protein</fullName>
    </recommendedName>
</protein>
<comment type="caution">
    <text evidence="3">The sequence shown here is derived from an EMBL/GenBank/DDBJ whole genome shotgun (WGS) entry which is preliminary data.</text>
</comment>
<dbReference type="Proteomes" id="UP001295423">
    <property type="component" value="Unassembled WGS sequence"/>
</dbReference>
<reference evidence="3" key="1">
    <citation type="submission" date="2023-08" db="EMBL/GenBank/DDBJ databases">
        <authorList>
            <person name="Audoor S."/>
            <person name="Bilcke G."/>
        </authorList>
    </citation>
    <scope>NUCLEOTIDE SEQUENCE</scope>
</reference>
<feature type="compositionally biased region" description="Low complexity" evidence="1">
    <location>
        <begin position="84"/>
        <end position="100"/>
    </location>
</feature>
<dbReference type="PANTHER" id="PTHR33418">
    <property type="entry name" value="HELICASE-ASSOCIATED"/>
    <property type="match status" value="1"/>
</dbReference>
<feature type="compositionally biased region" description="Low complexity" evidence="1">
    <location>
        <begin position="181"/>
        <end position="193"/>
    </location>
</feature>
<evidence type="ECO:0000259" key="2">
    <source>
        <dbReference type="Pfam" id="PF03457"/>
    </source>
</evidence>
<sequence length="455" mass="50010">MMDSFMQQGGFAAQEKGNSISSYANSNRNSNSNSNGASSFFMPGELGRANDFISSLTEQEIGALNSSYHEKQAQHASVDSNKESSATTVSATASLAGSSSPQADNDPYSQLFPVLSMQTDASASASASASSSVEQQMNNLFMPTPIGGSCNIVSTKDQVPLNYSLISQTNSLAQMFHHHQQGSNNASGQSSSAVLNRQPSPSNKKLNNISSMDSLFPNLSFTGIHKIAEADFGSASSPLIAAAAAAASPRANALSLAFQQQQQQQATMVPPKISSYGAPSISTSSSSVSMLTANADDFDDLQHRSQQSTRWKERYQELILYKKDHGDCNVPYLWSSNRPLSEWVKRQRHQYKLKKENKHSALTDEREMLLTQLGFVWNSRASLWDGRFQELVEYFHQHGNLKVSKRTAKHRALSVWLKRQRHACRLFLSGDRSTCMTEERMQKLLDLGVKINKKA</sequence>
<dbReference type="Pfam" id="PF03457">
    <property type="entry name" value="HA"/>
    <property type="match status" value="2"/>
</dbReference>
<proteinExistence type="predicted"/>
<name>A0AAD2CQV2_9STRA</name>
<feature type="region of interest" description="Disordered" evidence="1">
    <location>
        <begin position="177"/>
        <end position="208"/>
    </location>
</feature>
<organism evidence="3 4">
    <name type="scientific">Cylindrotheca closterium</name>
    <dbReference type="NCBI Taxonomy" id="2856"/>
    <lineage>
        <taxon>Eukaryota</taxon>
        <taxon>Sar</taxon>
        <taxon>Stramenopiles</taxon>
        <taxon>Ochrophyta</taxon>
        <taxon>Bacillariophyta</taxon>
        <taxon>Bacillariophyceae</taxon>
        <taxon>Bacillariophycidae</taxon>
        <taxon>Bacillariales</taxon>
        <taxon>Bacillariaceae</taxon>
        <taxon>Cylindrotheca</taxon>
    </lineage>
</organism>
<feature type="domain" description="Helicase-associated" evidence="2">
    <location>
        <begin position="384"/>
        <end position="449"/>
    </location>
</feature>
<evidence type="ECO:0000313" key="4">
    <source>
        <dbReference type="Proteomes" id="UP001295423"/>
    </source>
</evidence>
<feature type="region of interest" description="Disordered" evidence="1">
    <location>
        <begin position="68"/>
        <end position="109"/>
    </location>
</feature>
<accession>A0AAD2CQV2</accession>
<gene>
    <name evidence="3" type="ORF">CYCCA115_LOCUS5685</name>
</gene>
<feature type="domain" description="Helicase-associated" evidence="2">
    <location>
        <begin position="308"/>
        <end position="375"/>
    </location>
</feature>
<dbReference type="PANTHER" id="PTHR33418:SF1">
    <property type="entry name" value="HELICASE-ASSOCIATED DOMAIN-CONTAINING PROTEIN"/>
    <property type="match status" value="1"/>
</dbReference>
<dbReference type="Gene3D" id="6.10.140.530">
    <property type="match status" value="2"/>
</dbReference>